<sequence length="62" mass="7368">MSNVIPYTFNDLSQHDEHELKIRAWEAVMASGFRCAEHQRIEAEIRRRASNSDKSSRPRPWR</sequence>
<name>A0A160DWG3_9GAMM</name>
<dbReference type="KEGG" id="dko:I596_2588"/>
<gene>
    <name evidence="1" type="ORF">I596_2588</name>
</gene>
<evidence type="ECO:0000313" key="2">
    <source>
        <dbReference type="Proteomes" id="UP000076830"/>
    </source>
</evidence>
<proteinExistence type="predicted"/>
<dbReference type="AlphaFoldDB" id="A0A160DWG3"/>
<accession>A0A160DWG3</accession>
<evidence type="ECO:0000313" key="1">
    <source>
        <dbReference type="EMBL" id="ANB18590.1"/>
    </source>
</evidence>
<reference evidence="1 2" key="1">
    <citation type="submission" date="2016-04" db="EMBL/GenBank/DDBJ databases">
        <title>Complete genome sequence of Dokdonella koreensis DS-123T.</title>
        <authorList>
            <person name="Kim J.F."/>
            <person name="Lee H."/>
            <person name="Kwak M.-J."/>
        </authorList>
    </citation>
    <scope>NUCLEOTIDE SEQUENCE [LARGE SCALE GENOMIC DNA]</scope>
    <source>
        <strain evidence="1 2">DS-123</strain>
    </source>
</reference>
<dbReference type="EMBL" id="CP015249">
    <property type="protein sequence ID" value="ANB18590.1"/>
    <property type="molecule type" value="Genomic_DNA"/>
</dbReference>
<dbReference type="Proteomes" id="UP000076830">
    <property type="component" value="Chromosome"/>
</dbReference>
<protein>
    <submittedName>
        <fullName evidence="1">Uncharacterized protein</fullName>
    </submittedName>
</protein>
<dbReference type="STRING" id="1300342.I596_2588"/>
<keyword evidence="2" id="KW-1185">Reference proteome</keyword>
<organism evidence="1 2">
    <name type="scientific">Dokdonella koreensis DS-123</name>
    <dbReference type="NCBI Taxonomy" id="1300342"/>
    <lineage>
        <taxon>Bacteria</taxon>
        <taxon>Pseudomonadati</taxon>
        <taxon>Pseudomonadota</taxon>
        <taxon>Gammaproteobacteria</taxon>
        <taxon>Lysobacterales</taxon>
        <taxon>Rhodanobacteraceae</taxon>
        <taxon>Dokdonella</taxon>
    </lineage>
</organism>